<proteinExistence type="predicted"/>
<reference evidence="1" key="1">
    <citation type="submission" date="2020-04" db="EMBL/GenBank/DDBJ databases">
        <title>Deep metagenomics examines the oral microbiome during advanced dental caries in children, revealing novel taxa and co-occurrences with host molecules.</title>
        <authorList>
            <person name="Baker J.L."/>
            <person name="Morton J.T."/>
            <person name="Dinis M."/>
            <person name="Alvarez R."/>
            <person name="Tran N.C."/>
            <person name="Knight R."/>
            <person name="Edlund A."/>
        </authorList>
    </citation>
    <scope>NUCLEOTIDE SEQUENCE</scope>
    <source>
        <strain evidence="1">JCVI_38_bin.5</strain>
    </source>
</reference>
<gene>
    <name evidence="1" type="ORF">HXK26_04005</name>
</gene>
<organism evidence="1 2">
    <name type="scientific">Lancefieldella rimae</name>
    <dbReference type="NCBI Taxonomy" id="1383"/>
    <lineage>
        <taxon>Bacteria</taxon>
        <taxon>Bacillati</taxon>
        <taxon>Actinomycetota</taxon>
        <taxon>Coriobacteriia</taxon>
        <taxon>Coriobacteriales</taxon>
        <taxon>Atopobiaceae</taxon>
        <taxon>Lancefieldella</taxon>
    </lineage>
</organism>
<dbReference type="AlphaFoldDB" id="A0A930W264"/>
<name>A0A930W264_9ACTN</name>
<comment type="caution">
    <text evidence="1">The sequence shown here is derived from an EMBL/GenBank/DDBJ whole genome shotgun (WGS) entry which is preliminary data.</text>
</comment>
<protein>
    <submittedName>
        <fullName evidence="1">Uncharacterized protein</fullName>
    </submittedName>
</protein>
<evidence type="ECO:0000313" key="2">
    <source>
        <dbReference type="Proteomes" id="UP000698335"/>
    </source>
</evidence>
<dbReference type="EMBL" id="JABZGW010000145">
    <property type="protein sequence ID" value="MBF4807839.1"/>
    <property type="molecule type" value="Genomic_DNA"/>
</dbReference>
<evidence type="ECO:0000313" key="1">
    <source>
        <dbReference type="EMBL" id="MBF4807839.1"/>
    </source>
</evidence>
<sequence length="466" mass="53342">MAIYDLPKFVGWFLATDISWDEDFPALHYVSDFIVNPVDLSGTPHYQLPGALEGFASWYAFETQKQDDGTYQKIIDKHGIVITNNIDALAKINTFTLNKECIYAIITKCVTEDPKGAGLLYSAAASSLLDRCLAKLNDIEQMSYPIYGYTSKAEKQHSPSTERSFWDFSAEDKYPEWIWCLVGNVIDTHPFGEDHTIVHGTRHFSPGTKVHCLPSQWGDGYEQIAVIGKHRGQRGLIKIVMKRELIHNFRCQKVFSPYVIKRMYEPNKDEHKFRGWGQSDEEHEAILLIAEWLNKTPETERRESILFCSSQLLFSIKVGGKSNQTIQLRIERRNRRDGCYGAGWYGFYKLGEKKEQSLGLLDWYGYWPDDTAYEKCKANYRPTSNLIRGLIEAEIHNWEKNYESTATTGGPSYTWKFEAASNENCLSSSGRNACPDNFPSVMRLLTAWGFPKIWNSTTNTPDAFLT</sequence>
<accession>A0A930W264</accession>
<dbReference type="Proteomes" id="UP000698335">
    <property type="component" value="Unassembled WGS sequence"/>
</dbReference>